<comment type="caution">
    <text evidence="1">The sequence shown here is derived from an EMBL/GenBank/DDBJ whole genome shotgun (WGS) entry which is preliminary data.</text>
</comment>
<dbReference type="Gene3D" id="3.40.50.1820">
    <property type="entry name" value="alpha/beta hydrolase"/>
    <property type="match status" value="1"/>
</dbReference>
<sequence length="290" mass="33136">MIGKLISDMMIKPGKSPVFETPDQYNLVYEDVTFKTEDGIALSGWLVKGNSEKVIIQSHFGVQCSRSGFTVKGKGMMEKSLWNKDIPFLKQVKYLNDAGYSVLLYDMRNHGNSEQCGWITWGKEERKDIIAALNYITKREEYKDANIGLLSICMGQGASTFAFGLEDMKQFRNLKTMISVQPLTYDYFVANMGLPMFIVNAGTKYSINKRNIDLTGDSFLPYVKDISVPTLVIQNSNDPMTDLNMVKQYYDNLNVEKEMLWLDLDKKRAAAYAWLGDNSKPILDWYSKYL</sequence>
<reference evidence="1 2" key="1">
    <citation type="submission" date="2024-05" db="EMBL/GenBank/DDBJ databases">
        <authorList>
            <person name="Duchaud E."/>
        </authorList>
    </citation>
    <scope>NUCLEOTIDE SEQUENCE [LARGE SCALE GENOMIC DNA]</scope>
    <source>
        <strain evidence="1">Ena-SAMPLE-TAB-13-05-2024-13:56:06:370-140302</strain>
    </source>
</reference>
<dbReference type="EMBL" id="CAXIXY010000004">
    <property type="protein sequence ID" value="CAL2087399.1"/>
    <property type="molecule type" value="Genomic_DNA"/>
</dbReference>
<protein>
    <submittedName>
        <fullName evidence="1">Alpha/beta hydrolase</fullName>
    </submittedName>
</protein>
<dbReference type="SUPFAM" id="SSF53474">
    <property type="entry name" value="alpha/beta-Hydrolases"/>
    <property type="match status" value="1"/>
</dbReference>
<organism evidence="1 2">
    <name type="scientific">Tenacibaculum platacis</name>
    <dbReference type="NCBI Taxonomy" id="3137852"/>
    <lineage>
        <taxon>Bacteria</taxon>
        <taxon>Pseudomonadati</taxon>
        <taxon>Bacteroidota</taxon>
        <taxon>Flavobacteriia</taxon>
        <taxon>Flavobacteriales</taxon>
        <taxon>Flavobacteriaceae</taxon>
        <taxon>Tenacibaculum</taxon>
    </lineage>
</organism>
<dbReference type="GO" id="GO:0016787">
    <property type="term" value="F:hydrolase activity"/>
    <property type="evidence" value="ECO:0007669"/>
    <property type="project" value="UniProtKB-KW"/>
</dbReference>
<dbReference type="InterPro" id="IPR029058">
    <property type="entry name" value="AB_hydrolase_fold"/>
</dbReference>
<evidence type="ECO:0000313" key="1">
    <source>
        <dbReference type="EMBL" id="CAL2087399.1"/>
    </source>
</evidence>
<keyword evidence="1" id="KW-0378">Hydrolase</keyword>
<accession>A0ABM9P1K6</accession>
<name>A0ABM9P1K6_9FLAO</name>
<proteinExistence type="predicted"/>
<keyword evidence="2" id="KW-1185">Reference proteome</keyword>
<dbReference type="Proteomes" id="UP001497416">
    <property type="component" value="Unassembled WGS sequence"/>
</dbReference>
<dbReference type="RefSeq" id="WP_348712353.1">
    <property type="nucleotide sequence ID" value="NZ_CAXIXY010000004.1"/>
</dbReference>
<evidence type="ECO:0000313" key="2">
    <source>
        <dbReference type="Proteomes" id="UP001497416"/>
    </source>
</evidence>
<gene>
    <name evidence="1" type="ORF">T190607A01A_20800</name>
</gene>